<keyword evidence="6" id="KW-0833">Ubl conjugation pathway</keyword>
<reference evidence="12 13" key="1">
    <citation type="submission" date="2016-07" db="EMBL/GenBank/DDBJ databases">
        <title>Pervasive Adenine N6-methylation of Active Genes in Fungi.</title>
        <authorList>
            <consortium name="DOE Joint Genome Institute"/>
            <person name="Mondo S.J."/>
            <person name="Dannebaum R.O."/>
            <person name="Kuo R.C."/>
            <person name="Labutti K."/>
            <person name="Haridas S."/>
            <person name="Kuo A."/>
            <person name="Salamov A."/>
            <person name="Ahrendt S.R."/>
            <person name="Lipzen A."/>
            <person name="Sullivan W."/>
            <person name="Andreopoulos W.B."/>
            <person name="Clum A."/>
            <person name="Lindquist E."/>
            <person name="Daum C."/>
            <person name="Ramamoorthy G.K."/>
            <person name="Gryganskyi A."/>
            <person name="Culley D."/>
            <person name="Magnuson J.K."/>
            <person name="James T.Y."/>
            <person name="O'Malley M.A."/>
            <person name="Stajich J.E."/>
            <person name="Spatafora J.W."/>
            <person name="Visel A."/>
            <person name="Grigoriev I.V."/>
        </authorList>
    </citation>
    <scope>NUCLEOTIDE SEQUENCE [LARGE SCALE GENOMIC DNA]</scope>
    <source>
        <strain evidence="12 13">CBS 931.73</strain>
    </source>
</reference>
<evidence type="ECO:0000256" key="3">
    <source>
        <dbReference type="ARBA" id="ARBA00022679"/>
    </source>
</evidence>
<evidence type="ECO:0000256" key="5">
    <source>
        <dbReference type="ARBA" id="ARBA00022771"/>
    </source>
</evidence>
<keyword evidence="3" id="KW-0808">Transferase</keyword>
<dbReference type="GO" id="GO:0016925">
    <property type="term" value="P:protein sumoylation"/>
    <property type="evidence" value="ECO:0007669"/>
    <property type="project" value="UniProtKB-UniPathway"/>
</dbReference>
<dbReference type="PROSITE" id="PS51466">
    <property type="entry name" value="PINIT"/>
    <property type="match status" value="1"/>
</dbReference>
<dbReference type="InterPro" id="IPR038654">
    <property type="entry name" value="PINIT_sf"/>
</dbReference>
<evidence type="ECO:0000256" key="8">
    <source>
        <dbReference type="PROSITE-ProRule" id="PRU00452"/>
    </source>
</evidence>
<dbReference type="InterPro" id="IPR031141">
    <property type="entry name" value="SIZ1/2_SP-RING"/>
</dbReference>
<dbReference type="Pfam" id="PF02891">
    <property type="entry name" value="zf-MIZ"/>
    <property type="match status" value="1"/>
</dbReference>
<dbReference type="CDD" id="cd16792">
    <property type="entry name" value="SP-RING_Siz-like"/>
    <property type="match status" value="1"/>
</dbReference>
<dbReference type="OrthoDB" id="28127at2759"/>
<evidence type="ECO:0000256" key="9">
    <source>
        <dbReference type="SAM" id="MobiDB-lite"/>
    </source>
</evidence>
<feature type="compositionally biased region" description="Basic and acidic residues" evidence="9">
    <location>
        <begin position="533"/>
        <end position="544"/>
    </location>
</feature>
<dbReference type="PANTHER" id="PTHR10782">
    <property type="entry name" value="ZINC FINGER MIZ DOMAIN-CONTAINING PROTEIN"/>
    <property type="match status" value="1"/>
</dbReference>
<dbReference type="FunCoup" id="A0A1Y1ZC59">
    <property type="interactions" value="404"/>
</dbReference>
<comment type="caution">
    <text evidence="12">The sequence shown here is derived from an EMBL/GenBank/DDBJ whole genome shotgun (WGS) entry which is preliminary data.</text>
</comment>
<feature type="compositionally biased region" description="Polar residues" evidence="9">
    <location>
        <begin position="86"/>
        <end position="107"/>
    </location>
</feature>
<dbReference type="Gene3D" id="3.30.40.10">
    <property type="entry name" value="Zinc/RING finger domain, C3HC4 (zinc finger)"/>
    <property type="match status" value="1"/>
</dbReference>
<dbReference type="InterPro" id="IPR004181">
    <property type="entry name" value="Znf_MIZ"/>
</dbReference>
<evidence type="ECO:0000259" key="10">
    <source>
        <dbReference type="PROSITE" id="PS51044"/>
    </source>
</evidence>
<feature type="compositionally biased region" description="Basic and acidic residues" evidence="9">
    <location>
        <begin position="737"/>
        <end position="757"/>
    </location>
</feature>
<keyword evidence="13" id="KW-1185">Reference proteome</keyword>
<dbReference type="GO" id="GO:0008270">
    <property type="term" value="F:zinc ion binding"/>
    <property type="evidence" value="ECO:0007669"/>
    <property type="project" value="UniProtKB-KW"/>
</dbReference>
<gene>
    <name evidence="12" type="ORF">K493DRAFT_332592</name>
</gene>
<feature type="region of interest" description="Disordered" evidence="9">
    <location>
        <begin position="410"/>
        <end position="467"/>
    </location>
</feature>
<feature type="compositionally biased region" description="Basic and acidic residues" evidence="9">
    <location>
        <begin position="703"/>
        <end position="717"/>
    </location>
</feature>
<accession>A0A1Y1ZC59</accession>
<feature type="region of interest" description="Disordered" evidence="9">
    <location>
        <begin position="595"/>
        <end position="625"/>
    </location>
</feature>
<proteinExistence type="inferred from homology"/>
<dbReference type="Proteomes" id="UP000193498">
    <property type="component" value="Unassembled WGS sequence"/>
</dbReference>
<dbReference type="InParanoid" id="A0A1Y1ZC59"/>
<comment type="pathway">
    <text evidence="1">Protein modification; protein sumoylation.</text>
</comment>
<evidence type="ECO:0000313" key="13">
    <source>
        <dbReference type="Proteomes" id="UP000193498"/>
    </source>
</evidence>
<protein>
    <submittedName>
        <fullName evidence="12">Uncharacterized protein</fullName>
    </submittedName>
</protein>
<evidence type="ECO:0000256" key="1">
    <source>
        <dbReference type="ARBA" id="ARBA00004718"/>
    </source>
</evidence>
<evidence type="ECO:0000313" key="12">
    <source>
        <dbReference type="EMBL" id="ORY07850.1"/>
    </source>
</evidence>
<dbReference type="PANTHER" id="PTHR10782:SF4">
    <property type="entry name" value="TONALLI, ISOFORM E"/>
    <property type="match status" value="1"/>
</dbReference>
<dbReference type="STRING" id="1314790.A0A1Y1ZC59"/>
<name>A0A1Y1ZC59_9FUNG</name>
<dbReference type="GO" id="GO:0000785">
    <property type="term" value="C:chromatin"/>
    <property type="evidence" value="ECO:0007669"/>
    <property type="project" value="TreeGrafter"/>
</dbReference>
<feature type="domain" description="PINIT" evidence="11">
    <location>
        <begin position="127"/>
        <end position="280"/>
    </location>
</feature>
<evidence type="ECO:0000256" key="2">
    <source>
        <dbReference type="ARBA" id="ARBA00005383"/>
    </source>
</evidence>
<sequence>MSEHEYLVKRCIPLLLVNQLKACIRNFNEITGSHLRISGNKGELIQRIQQFVEEKHYQGNDEEYDLVKQIVLNHFGRALPAFERSGSVTNTTPTKANTPQRSRENNALNGGIGFPNLNESALPFNTFAKKKSAELRFDFKPSPFYDVIEMISEIKVCHEVQEKASLVCLDFQLKKHHISQLQQQSLNFGIMLFGCAYDESKVDMSASPVLVEFPQMCEVKVNTAVLQASLRGLKNQPGTVNPPDITELCRLDAYYSNKIDFMYANTSKKYALMVEIVKKHSVDSLINIIKETRRMSKEEVLQRIKRENEDADIIATSSIVSLKCPLSYQRIKLPCRSTLCPHIQCFDGVTFFKMNEQTPTWTCPTCNRSLEPWDTIVVDGYFEDILQRVPEDIESIVVEPNGDWSIQENKSANVLDSDSRSVDSLSNSSEPPATGTKKRKVEVIDLTLDSESEGEEETHKRLKRSESVSASIAPLSGRFPNLSEIAISNQIAPSVESRSSMMYPIRGSEMEAYRINPIENSASEEPGIFPGRHVSDDPENRDNLNESIRGITSMAISSPIPSSGLGYLYNTHTPNLQLTAPFVPPKSTMAHVQSRSEHVTPENSLPFVDSRSLSPNAPPPSSVALRRTPADQMQIERLSPLAYGDNNYDHAAYNSHRYSSNPLPQVADYRPVTSYMPDVSRYQPPKYYPQMMPPENIRSSSHYSDRSRENSIFKMPEEQFPSQYSRSRHRQLPEQYHFSRPEGRDINQDPEEHHNREYASYSH</sequence>
<keyword evidence="7" id="KW-0862">Zinc</keyword>
<dbReference type="PROSITE" id="PS51044">
    <property type="entry name" value="ZF_SP_RING"/>
    <property type="match status" value="1"/>
</dbReference>
<evidence type="ECO:0000256" key="4">
    <source>
        <dbReference type="ARBA" id="ARBA00022723"/>
    </source>
</evidence>
<dbReference type="Pfam" id="PF14324">
    <property type="entry name" value="PINIT"/>
    <property type="match status" value="1"/>
</dbReference>
<feature type="region of interest" description="Disordered" evidence="9">
    <location>
        <begin position="521"/>
        <end position="544"/>
    </location>
</feature>
<evidence type="ECO:0000256" key="6">
    <source>
        <dbReference type="ARBA" id="ARBA00022786"/>
    </source>
</evidence>
<dbReference type="GO" id="GO:0061665">
    <property type="term" value="F:SUMO ligase activity"/>
    <property type="evidence" value="ECO:0007669"/>
    <property type="project" value="TreeGrafter"/>
</dbReference>
<keyword evidence="5 8" id="KW-0863">Zinc-finger</keyword>
<organism evidence="12 13">
    <name type="scientific">Basidiobolus meristosporus CBS 931.73</name>
    <dbReference type="NCBI Taxonomy" id="1314790"/>
    <lineage>
        <taxon>Eukaryota</taxon>
        <taxon>Fungi</taxon>
        <taxon>Fungi incertae sedis</taxon>
        <taxon>Zoopagomycota</taxon>
        <taxon>Entomophthoromycotina</taxon>
        <taxon>Basidiobolomycetes</taxon>
        <taxon>Basidiobolales</taxon>
        <taxon>Basidiobolaceae</taxon>
        <taxon>Basidiobolus</taxon>
    </lineage>
</organism>
<dbReference type="InterPro" id="IPR023321">
    <property type="entry name" value="PINIT"/>
</dbReference>
<evidence type="ECO:0000256" key="7">
    <source>
        <dbReference type="ARBA" id="ARBA00022833"/>
    </source>
</evidence>
<dbReference type="InterPro" id="IPR013083">
    <property type="entry name" value="Znf_RING/FYVE/PHD"/>
</dbReference>
<comment type="similarity">
    <text evidence="2">Belongs to the PIAS family.</text>
</comment>
<keyword evidence="4" id="KW-0479">Metal-binding</keyword>
<feature type="region of interest" description="Disordered" evidence="9">
    <location>
        <begin position="85"/>
        <end position="107"/>
    </location>
</feature>
<evidence type="ECO:0000259" key="11">
    <source>
        <dbReference type="PROSITE" id="PS51466"/>
    </source>
</evidence>
<dbReference type="UniPathway" id="UPA00886"/>
<dbReference type="EMBL" id="MCFE01000005">
    <property type="protein sequence ID" value="ORY07850.1"/>
    <property type="molecule type" value="Genomic_DNA"/>
</dbReference>
<dbReference type="AlphaFoldDB" id="A0A1Y1ZC59"/>
<feature type="domain" description="SP-RING-type" evidence="10">
    <location>
        <begin position="309"/>
        <end position="395"/>
    </location>
</feature>
<feature type="region of interest" description="Disordered" evidence="9">
    <location>
        <begin position="688"/>
        <end position="763"/>
    </location>
</feature>
<dbReference type="Gene3D" id="2.60.120.780">
    <property type="entry name" value="PINIT domain"/>
    <property type="match status" value="1"/>
</dbReference>